<evidence type="ECO:0000313" key="1">
    <source>
        <dbReference type="EnsemblMetazoa" id="PPA03615.1"/>
    </source>
</evidence>
<sequence length="234" mass="26856">MLHPVDYLFLFNCAYLPPLTLVYLVEIWAIVKPRSPFRSTFYLLFLTGAIVDLISVGVSFHELRLPFFPLVNGFCEDYACQVCSQIRLAMTYVCPCTQDLLNCFIALNRSGRSVIIVILYAKAGRSLRKLSIGSGKRVKERNLLKFGIINFAIMLPPMLAQLAFEFFPSEWLVVVLYQFWWIIDVKSFGPAVTMIIVNTSFRKHIMKSCKLRSNVVESMSSDHPPHRSDKIIQY</sequence>
<accession>A0A8R1YCH8</accession>
<reference evidence="2" key="1">
    <citation type="journal article" date="2008" name="Nat. Genet.">
        <title>The Pristionchus pacificus genome provides a unique perspective on nematode lifestyle and parasitism.</title>
        <authorList>
            <person name="Dieterich C."/>
            <person name="Clifton S.W."/>
            <person name="Schuster L.N."/>
            <person name="Chinwalla A."/>
            <person name="Delehaunty K."/>
            <person name="Dinkelacker I."/>
            <person name="Fulton L."/>
            <person name="Fulton R."/>
            <person name="Godfrey J."/>
            <person name="Minx P."/>
            <person name="Mitreva M."/>
            <person name="Roeseler W."/>
            <person name="Tian H."/>
            <person name="Witte H."/>
            <person name="Yang S.P."/>
            <person name="Wilson R.K."/>
            <person name="Sommer R.J."/>
        </authorList>
    </citation>
    <scope>NUCLEOTIDE SEQUENCE [LARGE SCALE GENOMIC DNA]</scope>
    <source>
        <strain evidence="2">PS312</strain>
    </source>
</reference>
<organism evidence="1 2">
    <name type="scientific">Pristionchus pacificus</name>
    <name type="common">Parasitic nematode worm</name>
    <dbReference type="NCBI Taxonomy" id="54126"/>
    <lineage>
        <taxon>Eukaryota</taxon>
        <taxon>Metazoa</taxon>
        <taxon>Ecdysozoa</taxon>
        <taxon>Nematoda</taxon>
        <taxon>Chromadorea</taxon>
        <taxon>Rhabditida</taxon>
        <taxon>Rhabditina</taxon>
        <taxon>Diplogasteromorpha</taxon>
        <taxon>Diplogasteroidea</taxon>
        <taxon>Neodiplogasteridae</taxon>
        <taxon>Pristionchus</taxon>
    </lineage>
</organism>
<keyword evidence="2" id="KW-1185">Reference proteome</keyword>
<name>A0A2A6B2P8_PRIPA</name>
<dbReference type="EnsemblMetazoa" id="PPA03615.1">
    <property type="protein sequence ID" value="PPA03615.1"/>
    <property type="gene ID" value="WBGene00093169"/>
</dbReference>
<accession>A0A2A6B2P8</accession>
<dbReference type="PANTHER" id="PTHR31552">
    <property type="entry name" value="SERPENTINE RECEPTOR CLASS GAMMA"/>
    <property type="match status" value="1"/>
</dbReference>
<dbReference type="InterPro" id="IPR019426">
    <property type="entry name" value="7TM_GPCR_serpentine_rcpt_Srv"/>
</dbReference>
<protein>
    <submittedName>
        <fullName evidence="1">G protein-coupled receptor</fullName>
    </submittedName>
</protein>
<reference evidence="1" key="2">
    <citation type="submission" date="2022-06" db="UniProtKB">
        <authorList>
            <consortium name="EnsemblMetazoa"/>
        </authorList>
    </citation>
    <scope>IDENTIFICATION</scope>
    <source>
        <strain evidence="1">PS312</strain>
    </source>
</reference>
<dbReference type="AlphaFoldDB" id="A0A2A6B2P8"/>
<dbReference type="Proteomes" id="UP000005239">
    <property type="component" value="Unassembled WGS sequence"/>
</dbReference>
<dbReference type="PANTHER" id="PTHR31552:SF8">
    <property type="entry name" value="SERPENTINE RECEPTOR CLASS GAMMA"/>
    <property type="match status" value="1"/>
</dbReference>
<gene>
    <name evidence="1" type="primary">WBGene00093169</name>
</gene>
<proteinExistence type="predicted"/>
<evidence type="ECO:0000313" key="2">
    <source>
        <dbReference type="Proteomes" id="UP000005239"/>
    </source>
</evidence>
<dbReference type="Pfam" id="PF10323">
    <property type="entry name" value="7TM_GPCR_Srv"/>
    <property type="match status" value="1"/>
</dbReference>